<feature type="compositionally biased region" description="Basic and acidic residues" evidence="1">
    <location>
        <begin position="256"/>
        <end position="283"/>
    </location>
</feature>
<keyword evidence="2" id="KW-0472">Membrane</keyword>
<keyword evidence="2" id="KW-0812">Transmembrane</keyword>
<feature type="transmembrane region" description="Helical" evidence="2">
    <location>
        <begin position="20"/>
        <end position="46"/>
    </location>
</feature>
<evidence type="ECO:0000256" key="2">
    <source>
        <dbReference type="SAM" id="Phobius"/>
    </source>
</evidence>
<reference evidence="3 4" key="1">
    <citation type="submission" date="2023-08" db="EMBL/GenBank/DDBJ databases">
        <title>A Necator americanus chromosomal reference genome.</title>
        <authorList>
            <person name="Ilik V."/>
            <person name="Petrzelkova K.J."/>
            <person name="Pardy F."/>
            <person name="Fuh T."/>
            <person name="Niatou-Singa F.S."/>
            <person name="Gouil Q."/>
            <person name="Baker L."/>
            <person name="Ritchie M.E."/>
            <person name="Jex A.R."/>
            <person name="Gazzola D."/>
            <person name="Li H."/>
            <person name="Toshio Fujiwara R."/>
            <person name="Zhan B."/>
            <person name="Aroian R.V."/>
            <person name="Pafco B."/>
            <person name="Schwarz E.M."/>
        </authorList>
    </citation>
    <scope>NUCLEOTIDE SEQUENCE [LARGE SCALE GENOMIC DNA]</scope>
    <source>
        <strain evidence="3 4">Aroian</strain>
        <tissue evidence="3">Whole animal</tissue>
    </source>
</reference>
<dbReference type="Proteomes" id="UP001303046">
    <property type="component" value="Unassembled WGS sequence"/>
</dbReference>
<organism evidence="3 4">
    <name type="scientific">Necator americanus</name>
    <name type="common">Human hookworm</name>
    <dbReference type="NCBI Taxonomy" id="51031"/>
    <lineage>
        <taxon>Eukaryota</taxon>
        <taxon>Metazoa</taxon>
        <taxon>Ecdysozoa</taxon>
        <taxon>Nematoda</taxon>
        <taxon>Chromadorea</taxon>
        <taxon>Rhabditida</taxon>
        <taxon>Rhabditina</taxon>
        <taxon>Rhabditomorpha</taxon>
        <taxon>Strongyloidea</taxon>
        <taxon>Ancylostomatidae</taxon>
        <taxon>Bunostominae</taxon>
        <taxon>Necator</taxon>
    </lineage>
</organism>
<gene>
    <name evidence="3" type="primary">Necator_chrII.g5247</name>
    <name evidence="3" type="ORF">RB195_017454</name>
</gene>
<evidence type="ECO:0000256" key="1">
    <source>
        <dbReference type="SAM" id="MobiDB-lite"/>
    </source>
</evidence>
<comment type="caution">
    <text evidence="3">The sequence shown here is derived from an EMBL/GenBank/DDBJ whole genome shotgun (WGS) entry which is preliminary data.</text>
</comment>
<protein>
    <submittedName>
        <fullName evidence="3">Uncharacterized protein</fullName>
    </submittedName>
</protein>
<accession>A0ABR1C7T9</accession>
<sequence>MLKEKASDNGVPQTSLIIMPFLYGAVVSSGLKYRFVIALLLVYIVYSHWRHNNDLMLIIEKAGNDLTSCQNYAESLVAKLRVVFEHKSKMEKIFNSKRIASQGKMKVISAAEVMWRSCEENLTLVAAQLADCQNSKEGQIAQPENADITELQSEIAALKAVNASLTEVVLRKEEAMQGCSKEMLRLRKSLSSCEDMMKKYVGAVPVAHYTQNETAFFERKHKAGDALAFDRNPEAFKRVTLLPAKELVAKLAEKARHMRRGEEADKHPDDREKNDESIDESHHQCHRSVAFVHFS</sequence>
<name>A0ABR1C7T9_NECAM</name>
<feature type="region of interest" description="Disordered" evidence="1">
    <location>
        <begin position="256"/>
        <end position="284"/>
    </location>
</feature>
<keyword evidence="2" id="KW-1133">Transmembrane helix</keyword>
<evidence type="ECO:0000313" key="3">
    <source>
        <dbReference type="EMBL" id="KAK6733703.1"/>
    </source>
</evidence>
<evidence type="ECO:0000313" key="4">
    <source>
        <dbReference type="Proteomes" id="UP001303046"/>
    </source>
</evidence>
<keyword evidence="4" id="KW-1185">Reference proteome</keyword>
<proteinExistence type="predicted"/>
<dbReference type="EMBL" id="JAVFWL010000002">
    <property type="protein sequence ID" value="KAK6733703.1"/>
    <property type="molecule type" value="Genomic_DNA"/>
</dbReference>